<dbReference type="FunFam" id="3.30.200.20:FF:000042">
    <property type="entry name" value="Aurora kinase A"/>
    <property type="match status" value="1"/>
</dbReference>
<dbReference type="GO" id="GO:0035556">
    <property type="term" value="P:intracellular signal transduction"/>
    <property type="evidence" value="ECO:0007669"/>
    <property type="project" value="TreeGrafter"/>
</dbReference>
<dbReference type="PROSITE" id="PS00108">
    <property type="entry name" value="PROTEIN_KINASE_ST"/>
    <property type="match status" value="1"/>
</dbReference>
<evidence type="ECO:0000256" key="1">
    <source>
        <dbReference type="ARBA" id="ARBA00022741"/>
    </source>
</evidence>
<dbReference type="GO" id="GO:0005737">
    <property type="term" value="C:cytoplasm"/>
    <property type="evidence" value="ECO:0007669"/>
    <property type="project" value="TreeGrafter"/>
</dbReference>
<dbReference type="PANTHER" id="PTHR24346:SF30">
    <property type="entry name" value="MATERNAL EMBRYONIC LEUCINE ZIPPER KINASE"/>
    <property type="match status" value="1"/>
</dbReference>
<evidence type="ECO:0000313" key="6">
    <source>
        <dbReference type="EMBL" id="OHS94558.1"/>
    </source>
</evidence>
<organism evidence="6 7">
    <name type="scientific">Tritrichomonas foetus</name>
    <dbReference type="NCBI Taxonomy" id="1144522"/>
    <lineage>
        <taxon>Eukaryota</taxon>
        <taxon>Metamonada</taxon>
        <taxon>Parabasalia</taxon>
        <taxon>Tritrichomonadida</taxon>
        <taxon>Tritrichomonadidae</taxon>
        <taxon>Tritrichomonas</taxon>
    </lineage>
</organism>
<dbReference type="SMART" id="SM00220">
    <property type="entry name" value="S_TKc"/>
    <property type="match status" value="1"/>
</dbReference>
<sequence>MKVYIFKISINVFKSSIVINLVMTRRYKFLEEIGIGSFATVVKALDLQTDTYVAIKIIDIHKDLDLQYIQKETEILASLNHSAIVKFYEMFQESNRIYIVMEFIDGCDLLNYINSKQFINEYDSRKLFCQMVCGLNYIHSHNIMHRDIKAENFMVTKGGKVKFIDFGLAQNSVSSIFNTQCGSLSYIAPEILLSQQYSYSADIWSLGIILYAITNKKLPFDELNDSLLRDKILYEQPKFTSKIPVNLEDLLKKLLNKCPKNRITIEEITKHIWLKNEFKMISNMLDTTPPHTEASQSCGKLPVRSMLAAKCLTKSEYHFDSSPKSILSDNIKLQQKNIMYPLQARLCIPLNCKLNILANCTHKSKLMK</sequence>
<keyword evidence="6" id="KW-0808">Transferase</keyword>
<dbReference type="InterPro" id="IPR017441">
    <property type="entry name" value="Protein_kinase_ATP_BS"/>
</dbReference>
<keyword evidence="4" id="KW-0723">Serine/threonine-protein kinase</keyword>
<dbReference type="GO" id="GO:0005524">
    <property type="term" value="F:ATP binding"/>
    <property type="evidence" value="ECO:0007669"/>
    <property type="project" value="UniProtKB-UniRule"/>
</dbReference>
<feature type="domain" description="Protein kinase" evidence="5">
    <location>
        <begin position="27"/>
        <end position="274"/>
    </location>
</feature>
<comment type="similarity">
    <text evidence="4">Belongs to the protein kinase superfamily.</text>
</comment>
<keyword evidence="6" id="KW-0418">Kinase</keyword>
<dbReference type="InterPro" id="IPR008271">
    <property type="entry name" value="Ser/Thr_kinase_AS"/>
</dbReference>
<evidence type="ECO:0000259" key="5">
    <source>
        <dbReference type="PROSITE" id="PS50011"/>
    </source>
</evidence>
<proteinExistence type="inferred from homology"/>
<gene>
    <name evidence="6" type="ORF">TRFO_39267</name>
</gene>
<keyword evidence="1 3" id="KW-0547">Nucleotide-binding</keyword>
<dbReference type="Gene3D" id="1.10.510.10">
    <property type="entry name" value="Transferase(Phosphotransferase) domain 1"/>
    <property type="match status" value="1"/>
</dbReference>
<feature type="binding site" evidence="3">
    <location>
        <position position="56"/>
    </location>
    <ligand>
        <name>ATP</name>
        <dbReference type="ChEBI" id="CHEBI:30616"/>
    </ligand>
</feature>
<dbReference type="GeneID" id="94847246"/>
<evidence type="ECO:0000313" key="7">
    <source>
        <dbReference type="Proteomes" id="UP000179807"/>
    </source>
</evidence>
<dbReference type="Proteomes" id="UP000179807">
    <property type="component" value="Unassembled WGS sequence"/>
</dbReference>
<dbReference type="GO" id="GO:0004674">
    <property type="term" value="F:protein serine/threonine kinase activity"/>
    <property type="evidence" value="ECO:0007669"/>
    <property type="project" value="UniProtKB-KW"/>
</dbReference>
<dbReference type="OrthoDB" id="10252171at2759"/>
<dbReference type="InterPro" id="IPR000719">
    <property type="entry name" value="Prot_kinase_dom"/>
</dbReference>
<dbReference type="PROSITE" id="PS00107">
    <property type="entry name" value="PROTEIN_KINASE_ATP"/>
    <property type="match status" value="1"/>
</dbReference>
<dbReference type="RefSeq" id="XP_068347695.1">
    <property type="nucleotide sequence ID" value="XM_068512542.1"/>
</dbReference>
<name>A0A1J4J5P5_9EUKA</name>
<accession>A0A1J4J5P5</accession>
<dbReference type="PROSITE" id="PS50011">
    <property type="entry name" value="PROTEIN_KINASE_DOM"/>
    <property type="match status" value="1"/>
</dbReference>
<dbReference type="EMBL" id="MLAK01001309">
    <property type="protein sequence ID" value="OHS94558.1"/>
    <property type="molecule type" value="Genomic_DNA"/>
</dbReference>
<comment type="caution">
    <text evidence="6">The sequence shown here is derived from an EMBL/GenBank/DDBJ whole genome shotgun (WGS) entry which is preliminary data.</text>
</comment>
<evidence type="ECO:0000256" key="4">
    <source>
        <dbReference type="RuleBase" id="RU000304"/>
    </source>
</evidence>
<dbReference type="InterPro" id="IPR011009">
    <property type="entry name" value="Kinase-like_dom_sf"/>
</dbReference>
<protein>
    <submittedName>
        <fullName evidence="6">CAMK family protein kinase</fullName>
    </submittedName>
</protein>
<keyword evidence="7" id="KW-1185">Reference proteome</keyword>
<dbReference type="SUPFAM" id="SSF56112">
    <property type="entry name" value="Protein kinase-like (PK-like)"/>
    <property type="match status" value="1"/>
</dbReference>
<keyword evidence="2 3" id="KW-0067">ATP-binding</keyword>
<dbReference type="AlphaFoldDB" id="A0A1J4J5P5"/>
<dbReference type="VEuPathDB" id="TrichDB:TRFO_39267"/>
<dbReference type="PANTHER" id="PTHR24346">
    <property type="entry name" value="MAP/MICROTUBULE AFFINITY-REGULATING KINASE"/>
    <property type="match status" value="1"/>
</dbReference>
<reference evidence="6" key="1">
    <citation type="submission" date="2016-10" db="EMBL/GenBank/DDBJ databases">
        <authorList>
            <person name="Benchimol M."/>
            <person name="Almeida L.G."/>
            <person name="Vasconcelos A.T."/>
            <person name="Perreira-Neves A."/>
            <person name="Rosa I.A."/>
            <person name="Tasca T."/>
            <person name="Bogo M.R."/>
            <person name="de Souza W."/>
        </authorList>
    </citation>
    <scope>NUCLEOTIDE SEQUENCE [LARGE SCALE GENOMIC DNA]</scope>
    <source>
        <strain evidence="6">K</strain>
    </source>
</reference>
<evidence type="ECO:0000256" key="3">
    <source>
        <dbReference type="PROSITE-ProRule" id="PRU10141"/>
    </source>
</evidence>
<dbReference type="FunFam" id="1.10.510.10:FF:000571">
    <property type="entry name" value="Maternal embryonic leucine zipper kinase"/>
    <property type="match status" value="1"/>
</dbReference>
<dbReference type="Pfam" id="PF00069">
    <property type="entry name" value="Pkinase"/>
    <property type="match status" value="1"/>
</dbReference>
<evidence type="ECO:0000256" key="2">
    <source>
        <dbReference type="ARBA" id="ARBA00022840"/>
    </source>
</evidence>